<dbReference type="InterPro" id="IPR050807">
    <property type="entry name" value="TransReg_Diox_bact_type"/>
</dbReference>
<dbReference type="CDD" id="cd00093">
    <property type="entry name" value="HTH_XRE"/>
    <property type="match status" value="1"/>
</dbReference>
<dbReference type="GO" id="GO:0003700">
    <property type="term" value="F:DNA-binding transcription factor activity"/>
    <property type="evidence" value="ECO:0007669"/>
    <property type="project" value="TreeGrafter"/>
</dbReference>
<evidence type="ECO:0000256" key="1">
    <source>
        <dbReference type="ARBA" id="ARBA00023125"/>
    </source>
</evidence>
<dbReference type="OrthoDB" id="337567at2"/>
<proteinExistence type="predicted"/>
<evidence type="ECO:0000313" key="3">
    <source>
        <dbReference type="EMBL" id="SDD12294.1"/>
    </source>
</evidence>
<organism evidence="3 4">
    <name type="scientific">Niabella drilacis (strain DSM 25811 / CCM 8410 / CCUG 62505 / LMG 26954 / E90)</name>
    <dbReference type="NCBI Taxonomy" id="1285928"/>
    <lineage>
        <taxon>Bacteria</taxon>
        <taxon>Pseudomonadati</taxon>
        <taxon>Bacteroidota</taxon>
        <taxon>Chitinophagia</taxon>
        <taxon>Chitinophagales</taxon>
        <taxon>Chitinophagaceae</taxon>
        <taxon>Niabella</taxon>
    </lineage>
</organism>
<keyword evidence="1" id="KW-0238">DNA-binding</keyword>
<evidence type="ECO:0000313" key="4">
    <source>
        <dbReference type="Proteomes" id="UP000198757"/>
    </source>
</evidence>
<evidence type="ECO:0000259" key="2">
    <source>
        <dbReference type="PROSITE" id="PS50943"/>
    </source>
</evidence>
<feature type="domain" description="HTH cro/C1-type" evidence="2">
    <location>
        <begin position="44"/>
        <end position="87"/>
    </location>
</feature>
<dbReference type="GO" id="GO:0003677">
    <property type="term" value="F:DNA binding"/>
    <property type="evidence" value="ECO:0007669"/>
    <property type="project" value="UniProtKB-KW"/>
</dbReference>
<name>A0A1G6S6H5_NIADE</name>
<protein>
    <submittedName>
        <fullName evidence="3">Transcriptional regulator, XRE family</fullName>
    </submittedName>
</protein>
<sequence length="103" mass="11848">MKNKDNDNLVSFADHLDKEYGEQGTKEREIYEQEFEAFKLGVLIQEMREKLNLTQEQLAHKCGTTKSYISRIENNASDIRLSTLIRIIQNGLGGYLKLSVGLR</sequence>
<dbReference type="EMBL" id="FMZO01000006">
    <property type="protein sequence ID" value="SDD12294.1"/>
    <property type="molecule type" value="Genomic_DNA"/>
</dbReference>
<reference evidence="4" key="1">
    <citation type="submission" date="2016-10" db="EMBL/GenBank/DDBJ databases">
        <authorList>
            <person name="Varghese N."/>
            <person name="Submissions S."/>
        </authorList>
    </citation>
    <scope>NUCLEOTIDE SEQUENCE [LARGE SCALE GENOMIC DNA]</scope>
    <source>
        <strain evidence="4">DSM 25811 / CCM 8410 / LMG 26954 / E90</strain>
    </source>
</reference>
<accession>A0A1G6S6H5</accession>
<dbReference type="RefSeq" id="WP_090390436.1">
    <property type="nucleotide sequence ID" value="NZ_FMZO01000006.1"/>
</dbReference>
<dbReference type="STRING" id="1285928.SAMN04487894_106108"/>
<dbReference type="AlphaFoldDB" id="A0A1G6S6H5"/>
<dbReference type="PANTHER" id="PTHR46797">
    <property type="entry name" value="HTH-TYPE TRANSCRIPTIONAL REGULATOR"/>
    <property type="match status" value="1"/>
</dbReference>
<dbReference type="SUPFAM" id="SSF47413">
    <property type="entry name" value="lambda repressor-like DNA-binding domains"/>
    <property type="match status" value="1"/>
</dbReference>
<dbReference type="Gene3D" id="1.10.260.40">
    <property type="entry name" value="lambda repressor-like DNA-binding domains"/>
    <property type="match status" value="1"/>
</dbReference>
<dbReference type="PANTHER" id="PTHR46797:SF1">
    <property type="entry name" value="METHYLPHOSPHONATE SYNTHASE"/>
    <property type="match status" value="1"/>
</dbReference>
<dbReference type="PROSITE" id="PS50943">
    <property type="entry name" value="HTH_CROC1"/>
    <property type="match status" value="1"/>
</dbReference>
<dbReference type="GO" id="GO:0005829">
    <property type="term" value="C:cytosol"/>
    <property type="evidence" value="ECO:0007669"/>
    <property type="project" value="TreeGrafter"/>
</dbReference>
<keyword evidence="4" id="KW-1185">Reference proteome</keyword>
<dbReference type="InterPro" id="IPR001387">
    <property type="entry name" value="Cro/C1-type_HTH"/>
</dbReference>
<dbReference type="Proteomes" id="UP000198757">
    <property type="component" value="Unassembled WGS sequence"/>
</dbReference>
<dbReference type="SMART" id="SM00530">
    <property type="entry name" value="HTH_XRE"/>
    <property type="match status" value="1"/>
</dbReference>
<dbReference type="Pfam" id="PF01381">
    <property type="entry name" value="HTH_3"/>
    <property type="match status" value="1"/>
</dbReference>
<gene>
    <name evidence="3" type="ORF">SAMN04487894_106108</name>
</gene>
<dbReference type="InterPro" id="IPR010982">
    <property type="entry name" value="Lambda_DNA-bd_dom_sf"/>
</dbReference>